<evidence type="ECO:0000256" key="1">
    <source>
        <dbReference type="SAM" id="MobiDB-lite"/>
    </source>
</evidence>
<gene>
    <name evidence="2" type="ORF">V6N12_024466</name>
</gene>
<dbReference type="EMBL" id="JBBPBM010000004">
    <property type="protein sequence ID" value="KAK8590083.1"/>
    <property type="molecule type" value="Genomic_DNA"/>
</dbReference>
<comment type="caution">
    <text evidence="2">The sequence shown here is derived from an EMBL/GenBank/DDBJ whole genome shotgun (WGS) entry which is preliminary data.</text>
</comment>
<accession>A0ABR2G1H3</accession>
<keyword evidence="3" id="KW-1185">Reference proteome</keyword>
<evidence type="ECO:0000313" key="3">
    <source>
        <dbReference type="Proteomes" id="UP001472677"/>
    </source>
</evidence>
<evidence type="ECO:0000313" key="2">
    <source>
        <dbReference type="EMBL" id="KAK8590083.1"/>
    </source>
</evidence>
<organism evidence="2 3">
    <name type="scientific">Hibiscus sabdariffa</name>
    <name type="common">roselle</name>
    <dbReference type="NCBI Taxonomy" id="183260"/>
    <lineage>
        <taxon>Eukaryota</taxon>
        <taxon>Viridiplantae</taxon>
        <taxon>Streptophyta</taxon>
        <taxon>Embryophyta</taxon>
        <taxon>Tracheophyta</taxon>
        <taxon>Spermatophyta</taxon>
        <taxon>Magnoliopsida</taxon>
        <taxon>eudicotyledons</taxon>
        <taxon>Gunneridae</taxon>
        <taxon>Pentapetalae</taxon>
        <taxon>rosids</taxon>
        <taxon>malvids</taxon>
        <taxon>Malvales</taxon>
        <taxon>Malvaceae</taxon>
        <taxon>Malvoideae</taxon>
        <taxon>Hibiscus</taxon>
    </lineage>
</organism>
<protein>
    <submittedName>
        <fullName evidence="2">Uncharacterized protein</fullName>
    </submittedName>
</protein>
<feature type="compositionally biased region" description="Polar residues" evidence="1">
    <location>
        <begin position="69"/>
        <end position="80"/>
    </location>
</feature>
<name>A0ABR2G1H3_9ROSI</name>
<feature type="compositionally biased region" description="Polar residues" evidence="1">
    <location>
        <begin position="38"/>
        <end position="48"/>
    </location>
</feature>
<feature type="region of interest" description="Disordered" evidence="1">
    <location>
        <begin position="38"/>
        <end position="88"/>
    </location>
</feature>
<dbReference type="Proteomes" id="UP001472677">
    <property type="component" value="Unassembled WGS sequence"/>
</dbReference>
<reference evidence="2 3" key="1">
    <citation type="journal article" date="2024" name="G3 (Bethesda)">
        <title>Genome assembly of Hibiscus sabdariffa L. provides insights into metabolisms of medicinal natural products.</title>
        <authorList>
            <person name="Kim T."/>
        </authorList>
    </citation>
    <scope>NUCLEOTIDE SEQUENCE [LARGE SCALE GENOMIC DNA]</scope>
    <source>
        <strain evidence="2">TK-2024</strain>
        <tissue evidence="2">Old leaves</tissue>
    </source>
</reference>
<proteinExistence type="predicted"/>
<sequence length="164" mass="17526">MVICSHPSNQTSSRTTLKFRLKFNPNHLSIPKVVDSTVINGSETSPTSSDKKSLKISDGPFVDEKINGTKPSPVSNPSQKKSPKIKFRVKRSKISIPSSIVKGGDAGSIVAGEINATEPKKPACKEVSLLVVDYSSTQASIDEPAVMNNTHVPEAAAANKNQKK</sequence>